<evidence type="ECO:0000259" key="1">
    <source>
        <dbReference type="Pfam" id="PF13175"/>
    </source>
</evidence>
<dbReference type="CDD" id="cd01026">
    <property type="entry name" value="TOPRIM_OLD"/>
    <property type="match status" value="1"/>
</dbReference>
<keyword evidence="4" id="KW-1185">Reference proteome</keyword>
<sequence>MKIHKLKIHNFRSIKDGEFYFDDYSLLIGENNAGKSNVFRAIRIFYEELKFNSNSDFPKFQTDDNESWLEIEFLTDDEEQNTLRDKYQSSDNILRVRKILTTENTDFKPLIKANQSNIFAYEKGSLSTNYFYGAKNISQSKLGSIIYIPEISKVDDNLKLSGPSPLREMINFVVKKAIQKSISFEKLNGAFELFNNEFRTEAKEDFSIEELENDINKEIKNWNIKFGLNINAIQPNDIVRNLVSHHIQDGNLENQTVAIDSFGQGVQRHLIYTLLKLSAKYTENIEKKNKKEFSPNLTLILFEEPEAFLHPSQQEKLNISLKELSLGDSQQILITTHSPLFVSKNIDNLNTLIKVNRKETTELHQLKKENILSLTDANIGLFKHFKDKLLSNEVDDELKKKIRKKKLSHEEHDDIEQIEKERFKFSLWMDSERTSLFFAKKVLICEGASEKIFFDYLINNKWHDLKDEHLYILDCLGKFNVHRFMNLFNHLGIEHSIIIDSDDNDIQEIVNSFIESKTNSYTNKIDYFENDLESFLEIDKPKRRDLKPLNIMQKFNNGEIKENKLSELNKKIKGLFK</sequence>
<dbReference type="InterPro" id="IPR034139">
    <property type="entry name" value="TOPRIM_OLD"/>
</dbReference>
<dbReference type="SUPFAM" id="SSF52540">
    <property type="entry name" value="P-loop containing nucleoside triphosphate hydrolases"/>
    <property type="match status" value="1"/>
</dbReference>
<feature type="domain" description="OLD protein-like TOPRIM" evidence="2">
    <location>
        <begin position="437"/>
        <end position="502"/>
    </location>
</feature>
<evidence type="ECO:0008006" key="5">
    <source>
        <dbReference type="Google" id="ProtNLM"/>
    </source>
</evidence>
<proteinExistence type="predicted"/>
<dbReference type="Gene3D" id="3.40.50.300">
    <property type="entry name" value="P-loop containing nucleotide triphosphate hydrolases"/>
    <property type="match status" value="1"/>
</dbReference>
<dbReference type="InterPro" id="IPR027417">
    <property type="entry name" value="P-loop_NTPase"/>
</dbReference>
<comment type="caution">
    <text evidence="3">The sequence shown here is derived from an EMBL/GenBank/DDBJ whole genome shotgun (WGS) entry which is preliminary data.</text>
</comment>
<dbReference type="Proteomes" id="UP000599179">
    <property type="component" value="Unassembled WGS sequence"/>
</dbReference>
<dbReference type="EMBL" id="BMGM01000002">
    <property type="protein sequence ID" value="GGE28874.1"/>
    <property type="molecule type" value="Genomic_DNA"/>
</dbReference>
<dbReference type="InterPro" id="IPR051396">
    <property type="entry name" value="Bact_Antivir_Def_Nuclease"/>
</dbReference>
<evidence type="ECO:0000313" key="3">
    <source>
        <dbReference type="EMBL" id="GGE28874.1"/>
    </source>
</evidence>
<name>A0ABQ1SCS3_9FLAO</name>
<accession>A0ABQ1SCS3</accession>
<dbReference type="Pfam" id="PF20469">
    <property type="entry name" value="OLD-like_TOPRIM"/>
    <property type="match status" value="1"/>
</dbReference>
<dbReference type="Pfam" id="PF13175">
    <property type="entry name" value="AAA_15"/>
    <property type="match status" value="1"/>
</dbReference>
<dbReference type="PANTHER" id="PTHR43581">
    <property type="entry name" value="ATP/GTP PHOSPHATASE"/>
    <property type="match status" value="1"/>
</dbReference>
<dbReference type="RefSeq" id="WP_188457693.1">
    <property type="nucleotide sequence ID" value="NZ_BMGM01000002.1"/>
</dbReference>
<dbReference type="PANTHER" id="PTHR43581:SF4">
    <property type="entry name" value="ATP_GTP PHOSPHATASE"/>
    <property type="match status" value="1"/>
</dbReference>
<organism evidence="3 4">
    <name type="scientific">Psychroflexus planctonicus</name>
    <dbReference type="NCBI Taxonomy" id="1526575"/>
    <lineage>
        <taxon>Bacteria</taxon>
        <taxon>Pseudomonadati</taxon>
        <taxon>Bacteroidota</taxon>
        <taxon>Flavobacteriia</taxon>
        <taxon>Flavobacteriales</taxon>
        <taxon>Flavobacteriaceae</taxon>
        <taxon>Psychroflexus</taxon>
    </lineage>
</organism>
<dbReference type="InterPro" id="IPR041685">
    <property type="entry name" value="AAA_GajA/Old/RecF-like"/>
</dbReference>
<reference evidence="4" key="1">
    <citation type="journal article" date="2019" name="Int. J. Syst. Evol. Microbiol.">
        <title>The Global Catalogue of Microorganisms (GCM) 10K type strain sequencing project: providing services to taxonomists for standard genome sequencing and annotation.</title>
        <authorList>
            <consortium name="The Broad Institute Genomics Platform"/>
            <consortium name="The Broad Institute Genome Sequencing Center for Infectious Disease"/>
            <person name="Wu L."/>
            <person name="Ma J."/>
        </authorList>
    </citation>
    <scope>NUCLEOTIDE SEQUENCE [LARGE SCALE GENOMIC DNA]</scope>
    <source>
        <strain evidence="4">CGMCC 1.12931</strain>
    </source>
</reference>
<evidence type="ECO:0000313" key="4">
    <source>
        <dbReference type="Proteomes" id="UP000599179"/>
    </source>
</evidence>
<feature type="domain" description="Endonuclease GajA/Old nuclease/RecF-like AAA" evidence="1">
    <location>
        <begin position="1"/>
        <end position="342"/>
    </location>
</feature>
<gene>
    <name evidence="3" type="ORF">GCM10010832_06890</name>
</gene>
<evidence type="ECO:0000259" key="2">
    <source>
        <dbReference type="Pfam" id="PF20469"/>
    </source>
</evidence>
<protein>
    <recommendedName>
        <fullName evidence="5">ATP-dependent endonuclease of the OLD family</fullName>
    </recommendedName>
</protein>